<reference evidence="4 5" key="1">
    <citation type="submission" date="2021-01" db="EMBL/GenBank/DDBJ databases">
        <title>Belnapia mucosa sp. nov. and Belnapia arida sp. nov., isolated from the Tabernas Desert (Almeria, Spain).</title>
        <authorList>
            <person name="Molina-Menor E."/>
            <person name="Vidal-Verdu A."/>
            <person name="Calonge A."/>
            <person name="Satari L."/>
            <person name="Pereto Magraner J."/>
            <person name="Porcar Miralles M."/>
        </authorList>
    </citation>
    <scope>NUCLEOTIDE SEQUENCE [LARGE SCALE GENOMIC DNA]</scope>
    <source>
        <strain evidence="4 5">T6</strain>
    </source>
</reference>
<sequence length="140" mass="15018">MSIAAVIREKGRNVVSVSPEAGIAEIASVIASRRIGALVVLADHGGLVGIVSERDVVKALARHGVRALEQTASDLMTRQVTTVTMQTSVDQAMEIMDAGYFRHLPVMDGTELAGIVSIRDLVKHKIRVQQRALRAQPDPG</sequence>
<evidence type="ECO:0000256" key="2">
    <source>
        <dbReference type="PROSITE-ProRule" id="PRU00703"/>
    </source>
</evidence>
<dbReference type="RefSeq" id="WP_202827328.1">
    <property type="nucleotide sequence ID" value="NZ_JAEUXJ010000009.1"/>
</dbReference>
<name>A0ABS1VB70_9PROT</name>
<dbReference type="Gene3D" id="3.10.580.10">
    <property type="entry name" value="CBS-domain"/>
    <property type="match status" value="1"/>
</dbReference>
<dbReference type="SUPFAM" id="SSF54631">
    <property type="entry name" value="CBS-domain pair"/>
    <property type="match status" value="1"/>
</dbReference>
<accession>A0ABS1VB70</accession>
<dbReference type="InterPro" id="IPR044725">
    <property type="entry name" value="CBSX3_CBS_dom"/>
</dbReference>
<keyword evidence="5" id="KW-1185">Reference proteome</keyword>
<dbReference type="Pfam" id="PF00571">
    <property type="entry name" value="CBS"/>
    <property type="match status" value="2"/>
</dbReference>
<feature type="domain" description="CBS" evidence="3">
    <location>
        <begin position="6"/>
        <end position="68"/>
    </location>
</feature>
<dbReference type="EMBL" id="JAEUXJ010000009">
    <property type="protein sequence ID" value="MBL6457583.1"/>
    <property type="molecule type" value="Genomic_DNA"/>
</dbReference>
<dbReference type="PANTHER" id="PTHR43080:SF2">
    <property type="entry name" value="CBS DOMAIN-CONTAINING PROTEIN"/>
    <property type="match status" value="1"/>
</dbReference>
<proteinExistence type="predicted"/>
<dbReference type="Proteomes" id="UP000606490">
    <property type="component" value="Unassembled WGS sequence"/>
</dbReference>
<evidence type="ECO:0000256" key="1">
    <source>
        <dbReference type="ARBA" id="ARBA00023122"/>
    </source>
</evidence>
<organism evidence="4 5">
    <name type="scientific">Belnapia mucosa</name>
    <dbReference type="NCBI Taxonomy" id="2804532"/>
    <lineage>
        <taxon>Bacteria</taxon>
        <taxon>Pseudomonadati</taxon>
        <taxon>Pseudomonadota</taxon>
        <taxon>Alphaproteobacteria</taxon>
        <taxon>Acetobacterales</taxon>
        <taxon>Roseomonadaceae</taxon>
        <taxon>Belnapia</taxon>
    </lineage>
</organism>
<dbReference type="PANTHER" id="PTHR43080">
    <property type="entry name" value="CBS DOMAIN-CONTAINING PROTEIN CBSX3, MITOCHONDRIAL"/>
    <property type="match status" value="1"/>
</dbReference>
<dbReference type="SMART" id="SM00116">
    <property type="entry name" value="CBS"/>
    <property type="match status" value="2"/>
</dbReference>
<dbReference type="InterPro" id="IPR046342">
    <property type="entry name" value="CBS_dom_sf"/>
</dbReference>
<dbReference type="PROSITE" id="PS51371">
    <property type="entry name" value="CBS"/>
    <property type="match status" value="2"/>
</dbReference>
<feature type="domain" description="CBS" evidence="3">
    <location>
        <begin position="76"/>
        <end position="133"/>
    </location>
</feature>
<dbReference type="InterPro" id="IPR000644">
    <property type="entry name" value="CBS_dom"/>
</dbReference>
<evidence type="ECO:0000313" key="5">
    <source>
        <dbReference type="Proteomes" id="UP000606490"/>
    </source>
</evidence>
<dbReference type="CDD" id="cd04623">
    <property type="entry name" value="CBS_pair_bac_euk"/>
    <property type="match status" value="1"/>
</dbReference>
<gene>
    <name evidence="4" type="ORF">JMJ55_19805</name>
</gene>
<evidence type="ECO:0000313" key="4">
    <source>
        <dbReference type="EMBL" id="MBL6457583.1"/>
    </source>
</evidence>
<dbReference type="InterPro" id="IPR051257">
    <property type="entry name" value="Diverse_CBS-Domain"/>
</dbReference>
<evidence type="ECO:0000259" key="3">
    <source>
        <dbReference type="PROSITE" id="PS51371"/>
    </source>
</evidence>
<comment type="caution">
    <text evidence="4">The sequence shown here is derived from an EMBL/GenBank/DDBJ whole genome shotgun (WGS) entry which is preliminary data.</text>
</comment>
<keyword evidence="1 2" id="KW-0129">CBS domain</keyword>
<protein>
    <submittedName>
        <fullName evidence="4">CBS domain-containing protein</fullName>
    </submittedName>
</protein>